<dbReference type="Proteomes" id="UP001606099">
    <property type="component" value="Unassembled WGS sequence"/>
</dbReference>
<evidence type="ECO:0000259" key="7">
    <source>
        <dbReference type="Pfam" id="PF02272"/>
    </source>
</evidence>
<evidence type="ECO:0000259" key="8">
    <source>
        <dbReference type="Pfam" id="PF17768"/>
    </source>
</evidence>
<dbReference type="InterPro" id="IPR001667">
    <property type="entry name" value="DDH_dom"/>
</dbReference>
<dbReference type="Gene3D" id="3.10.310.30">
    <property type="match status" value="1"/>
</dbReference>
<dbReference type="GO" id="GO:0004527">
    <property type="term" value="F:exonuclease activity"/>
    <property type="evidence" value="ECO:0007669"/>
    <property type="project" value="UniProtKB-KW"/>
</dbReference>
<dbReference type="Pfam" id="PF17768">
    <property type="entry name" value="RecJ_OB"/>
    <property type="match status" value="1"/>
</dbReference>
<protein>
    <recommendedName>
        <fullName evidence="2">Single-stranded-DNA-specific exonuclease RecJ</fullName>
    </recommendedName>
</protein>
<dbReference type="Pfam" id="PF01368">
    <property type="entry name" value="DHH"/>
    <property type="match status" value="1"/>
</dbReference>
<feature type="domain" description="DHHA1" evidence="7">
    <location>
        <begin position="372"/>
        <end position="468"/>
    </location>
</feature>
<proteinExistence type="inferred from homology"/>
<evidence type="ECO:0000256" key="1">
    <source>
        <dbReference type="ARBA" id="ARBA00005915"/>
    </source>
</evidence>
<dbReference type="InterPro" id="IPR051673">
    <property type="entry name" value="SSDNA_exonuclease_RecJ"/>
</dbReference>
<sequence>MSVPINLKQRPAAPRQAQALEQHGLPPLLARLMAARGVSSATELDPDLKLLLLPDTMKGMSTAAQALADALQSGQQLCIVADYDCDGATACAVMRRGLAMLGARPGSVRHVVPDRAVHGYGLGPTIVDLVLSLPGPRPDWLITVDNGIASHAGIAHAQAQGLKVLVTDHHLPALVDGAPSVPPADALINPNQPDCPFPSKAMAGVGVAFYLLLATRSVLRERGAFEGGAQPRLDGLLDLVALGTVADVVKLDANNRRLVAQGLKRMRAGRMQPGLAALFTAAGRDARRASASDLGFALGPRINAAGRLADMSLGIQCLCTDDADEALRLARELDAINRARRDIEAGMQDHALLLLDRLQQHMPEGAALPPALALYDEDFHEGVVGIVASRLKDRWHRPVFVFARGADGQIKGSGRSIAGFHLRDALDLVAKRAPDLLKKFGGHAMAAGCTLQGEDEEASAVARFAAAFEQVAREWLGEATPTRELLTDGALASEHFNPDTVALLDEQVWGQAFEAPLFCNPVEVLQQRIVGERHLKLRVRVDGQLRDAIWFGHTESLPAQSLLAYRLSLDEYQGQQRVQMLVEAALAPAAPATST</sequence>
<comment type="caution">
    <text evidence="9">The sequence shown here is derived from an EMBL/GenBank/DDBJ whole genome shotgun (WGS) entry which is preliminary data.</text>
</comment>
<comment type="similarity">
    <text evidence="1">Belongs to the RecJ family.</text>
</comment>
<reference evidence="9 10" key="1">
    <citation type="submission" date="2024-08" db="EMBL/GenBank/DDBJ databases">
        <authorList>
            <person name="Lu H."/>
        </authorList>
    </citation>
    <scope>NUCLEOTIDE SEQUENCE [LARGE SCALE GENOMIC DNA]</scope>
    <source>
        <strain evidence="9 10">BYS180W</strain>
    </source>
</reference>
<keyword evidence="4" id="KW-0378">Hydrolase</keyword>
<name>A0ABW7FXI4_9BURK</name>
<dbReference type="NCBIfam" id="TIGR00644">
    <property type="entry name" value="recJ"/>
    <property type="match status" value="1"/>
</dbReference>
<evidence type="ECO:0000313" key="9">
    <source>
        <dbReference type="EMBL" id="MFG6449053.1"/>
    </source>
</evidence>
<dbReference type="InterPro" id="IPR041122">
    <property type="entry name" value="RecJ_OB"/>
</dbReference>
<dbReference type="EMBL" id="JBIGHZ010000004">
    <property type="protein sequence ID" value="MFG6449053.1"/>
    <property type="molecule type" value="Genomic_DNA"/>
</dbReference>
<keyword evidence="10" id="KW-1185">Reference proteome</keyword>
<evidence type="ECO:0000256" key="2">
    <source>
        <dbReference type="ARBA" id="ARBA00019841"/>
    </source>
</evidence>
<dbReference type="InterPro" id="IPR004610">
    <property type="entry name" value="RecJ"/>
</dbReference>
<organism evidence="9 10">
    <name type="scientific">Roseateles rivi</name>
    <dbReference type="NCBI Taxonomy" id="3299028"/>
    <lineage>
        <taxon>Bacteria</taxon>
        <taxon>Pseudomonadati</taxon>
        <taxon>Pseudomonadota</taxon>
        <taxon>Betaproteobacteria</taxon>
        <taxon>Burkholderiales</taxon>
        <taxon>Sphaerotilaceae</taxon>
        <taxon>Roseateles</taxon>
    </lineage>
</organism>
<dbReference type="Gene3D" id="3.90.1640.30">
    <property type="match status" value="1"/>
</dbReference>
<dbReference type="InterPro" id="IPR038763">
    <property type="entry name" value="DHH_sf"/>
</dbReference>
<evidence type="ECO:0000256" key="5">
    <source>
        <dbReference type="ARBA" id="ARBA00022839"/>
    </source>
</evidence>
<dbReference type="SUPFAM" id="SSF64182">
    <property type="entry name" value="DHH phosphoesterases"/>
    <property type="match status" value="1"/>
</dbReference>
<dbReference type="PANTHER" id="PTHR30255">
    <property type="entry name" value="SINGLE-STRANDED-DNA-SPECIFIC EXONUCLEASE RECJ"/>
    <property type="match status" value="1"/>
</dbReference>
<keyword evidence="3" id="KW-0540">Nuclease</keyword>
<evidence type="ECO:0000313" key="10">
    <source>
        <dbReference type="Proteomes" id="UP001606099"/>
    </source>
</evidence>
<keyword evidence="5 9" id="KW-0269">Exonuclease</keyword>
<feature type="domain" description="RecJ OB" evidence="8">
    <location>
        <begin position="487"/>
        <end position="583"/>
    </location>
</feature>
<dbReference type="RefSeq" id="WP_394461866.1">
    <property type="nucleotide sequence ID" value="NZ_JBIGHZ010000004.1"/>
</dbReference>
<evidence type="ECO:0000256" key="4">
    <source>
        <dbReference type="ARBA" id="ARBA00022801"/>
    </source>
</evidence>
<gene>
    <name evidence="9" type="primary">recJ</name>
    <name evidence="9" type="ORF">ACG0Z6_12505</name>
</gene>
<accession>A0ABW7FXI4</accession>
<dbReference type="Pfam" id="PF02272">
    <property type="entry name" value="DHHA1"/>
    <property type="match status" value="1"/>
</dbReference>
<dbReference type="InterPro" id="IPR003156">
    <property type="entry name" value="DHHA1_dom"/>
</dbReference>
<feature type="domain" description="DDH" evidence="6">
    <location>
        <begin position="77"/>
        <end position="244"/>
    </location>
</feature>
<dbReference type="PANTHER" id="PTHR30255:SF2">
    <property type="entry name" value="SINGLE-STRANDED-DNA-SPECIFIC EXONUCLEASE RECJ"/>
    <property type="match status" value="1"/>
</dbReference>
<evidence type="ECO:0000256" key="3">
    <source>
        <dbReference type="ARBA" id="ARBA00022722"/>
    </source>
</evidence>
<evidence type="ECO:0000259" key="6">
    <source>
        <dbReference type="Pfam" id="PF01368"/>
    </source>
</evidence>